<evidence type="ECO:0000256" key="8">
    <source>
        <dbReference type="SAM" id="MobiDB-lite"/>
    </source>
</evidence>
<evidence type="ECO:0000256" key="7">
    <source>
        <dbReference type="PROSITE-ProRule" id="PRU00042"/>
    </source>
</evidence>
<dbReference type="Gene3D" id="3.30.160.60">
    <property type="entry name" value="Classic Zinc Finger"/>
    <property type="match status" value="2"/>
</dbReference>
<gene>
    <name evidence="10" type="ORF">ACJMK2_025590</name>
</gene>
<dbReference type="GO" id="GO:0008270">
    <property type="term" value="F:zinc ion binding"/>
    <property type="evidence" value="ECO:0007669"/>
    <property type="project" value="UniProtKB-KW"/>
</dbReference>
<comment type="caution">
    <text evidence="10">The sequence shown here is derived from an EMBL/GenBank/DDBJ whole genome shotgun (WGS) entry which is preliminary data.</text>
</comment>
<dbReference type="Proteomes" id="UP001634394">
    <property type="component" value="Unassembled WGS sequence"/>
</dbReference>
<dbReference type="SMART" id="SM00355">
    <property type="entry name" value="ZnF_C2H2"/>
    <property type="match status" value="3"/>
</dbReference>
<protein>
    <recommendedName>
        <fullName evidence="9">C2H2-type domain-containing protein</fullName>
    </recommendedName>
</protein>
<sequence>MDIDEILLDPANRLIIQAILKFQIQTLLKKLSETGVETLVLTASTEDKDLGYLGSEKGNNFLNHVSLEVVRKQFLHFCANTEPESNSSTSLEVDAPLPGKNFHWNSYNRCIQRHKTIQNASTHVEKISSQPCTDNCEENRTEQNRSSNAESQRRRSLSRVIDKSDQEVIDECSKHKTSQAMKSERQDRVSIPVGTEGEIEIGSNLYVGHRQKDSNVLTSSNINDSDLEMLCETVCRNISQETEHDKSVYKPDAIYDSSVNKKRELCHSDLNFPTSQRTNFVCTEKNNSSYTVSAAGNDSKLAYEIQILEEEARIKSEPHDLDPDPNLSDLMYPNAESATQSLNCDFTMNENSECIVSMNSVSAVSEGRMSNTSCTGVNSINTLNNCGDNGYNQHTTSSTLVSDILCASEFPLNSRGDPTTKFHHIINYRKMSNDLACSECGQMFNKTPSLIRHKVRKHSPQIFECLVCAKKYGYKSDLDKHFRTHSGEKPYACSVCGRGFADSGNKNKHESKCRLHIRRLSMSERDNYS</sequence>
<dbReference type="PANTHER" id="PTHR24394">
    <property type="entry name" value="ZINC FINGER PROTEIN"/>
    <property type="match status" value="1"/>
</dbReference>
<evidence type="ECO:0000256" key="5">
    <source>
        <dbReference type="ARBA" id="ARBA00022833"/>
    </source>
</evidence>
<dbReference type="GO" id="GO:0005634">
    <property type="term" value="C:nucleus"/>
    <property type="evidence" value="ECO:0007669"/>
    <property type="project" value="UniProtKB-SubCell"/>
</dbReference>
<evidence type="ECO:0000256" key="1">
    <source>
        <dbReference type="ARBA" id="ARBA00004123"/>
    </source>
</evidence>
<proteinExistence type="predicted"/>
<keyword evidence="2" id="KW-0479">Metal-binding</keyword>
<dbReference type="InterPro" id="IPR036236">
    <property type="entry name" value="Znf_C2H2_sf"/>
</dbReference>
<evidence type="ECO:0000259" key="9">
    <source>
        <dbReference type="PROSITE" id="PS50157"/>
    </source>
</evidence>
<keyword evidence="6" id="KW-0539">Nucleus</keyword>
<evidence type="ECO:0000313" key="11">
    <source>
        <dbReference type="Proteomes" id="UP001634394"/>
    </source>
</evidence>
<keyword evidence="4 7" id="KW-0863">Zinc-finger</keyword>
<dbReference type="AlphaFoldDB" id="A0ABD3XKQ9"/>
<evidence type="ECO:0000256" key="6">
    <source>
        <dbReference type="ARBA" id="ARBA00023242"/>
    </source>
</evidence>
<evidence type="ECO:0000256" key="4">
    <source>
        <dbReference type="ARBA" id="ARBA00022771"/>
    </source>
</evidence>
<evidence type="ECO:0000256" key="2">
    <source>
        <dbReference type="ARBA" id="ARBA00022723"/>
    </source>
</evidence>
<feature type="compositionally biased region" description="Polar residues" evidence="8">
    <location>
        <begin position="121"/>
        <end position="133"/>
    </location>
</feature>
<dbReference type="SUPFAM" id="SSF57667">
    <property type="entry name" value="beta-beta-alpha zinc fingers"/>
    <property type="match status" value="1"/>
</dbReference>
<feature type="domain" description="C2H2-type" evidence="9">
    <location>
        <begin position="463"/>
        <end position="490"/>
    </location>
</feature>
<accession>A0ABD3XKQ9</accession>
<dbReference type="EMBL" id="JBJQND010000002">
    <property type="protein sequence ID" value="KAL3885538.1"/>
    <property type="molecule type" value="Genomic_DNA"/>
</dbReference>
<name>A0ABD3XKQ9_SINWO</name>
<evidence type="ECO:0000313" key="10">
    <source>
        <dbReference type="EMBL" id="KAL3885538.1"/>
    </source>
</evidence>
<dbReference type="PROSITE" id="PS00028">
    <property type="entry name" value="ZINC_FINGER_C2H2_1"/>
    <property type="match status" value="2"/>
</dbReference>
<feature type="domain" description="C2H2-type" evidence="9">
    <location>
        <begin position="435"/>
        <end position="459"/>
    </location>
</feature>
<feature type="region of interest" description="Disordered" evidence="8">
    <location>
        <begin position="121"/>
        <end position="161"/>
    </location>
</feature>
<feature type="domain" description="C2H2-type" evidence="9">
    <location>
        <begin position="491"/>
        <end position="516"/>
    </location>
</feature>
<dbReference type="InterPro" id="IPR013087">
    <property type="entry name" value="Znf_C2H2_type"/>
</dbReference>
<evidence type="ECO:0000256" key="3">
    <source>
        <dbReference type="ARBA" id="ARBA00022737"/>
    </source>
</evidence>
<dbReference type="PROSITE" id="PS50157">
    <property type="entry name" value="ZINC_FINGER_C2H2_2"/>
    <property type="match status" value="3"/>
</dbReference>
<keyword evidence="5" id="KW-0862">Zinc</keyword>
<reference evidence="10 11" key="1">
    <citation type="submission" date="2024-11" db="EMBL/GenBank/DDBJ databases">
        <title>Chromosome-level genome assembly of the freshwater bivalve Anodonta woodiana.</title>
        <authorList>
            <person name="Chen X."/>
        </authorList>
    </citation>
    <scope>NUCLEOTIDE SEQUENCE [LARGE SCALE GENOMIC DNA]</scope>
    <source>
        <strain evidence="10">MN2024</strain>
        <tissue evidence="10">Gills</tissue>
    </source>
</reference>
<keyword evidence="11" id="KW-1185">Reference proteome</keyword>
<dbReference type="FunFam" id="3.30.160.60:FF:000502">
    <property type="entry name" value="Zinc finger protein 710"/>
    <property type="match status" value="1"/>
</dbReference>
<comment type="subcellular location">
    <subcellularLocation>
        <location evidence="1">Nucleus</location>
    </subcellularLocation>
</comment>
<organism evidence="10 11">
    <name type="scientific">Sinanodonta woodiana</name>
    <name type="common">Chinese pond mussel</name>
    <name type="synonym">Anodonta woodiana</name>
    <dbReference type="NCBI Taxonomy" id="1069815"/>
    <lineage>
        <taxon>Eukaryota</taxon>
        <taxon>Metazoa</taxon>
        <taxon>Spiralia</taxon>
        <taxon>Lophotrochozoa</taxon>
        <taxon>Mollusca</taxon>
        <taxon>Bivalvia</taxon>
        <taxon>Autobranchia</taxon>
        <taxon>Heteroconchia</taxon>
        <taxon>Palaeoheterodonta</taxon>
        <taxon>Unionida</taxon>
        <taxon>Unionoidea</taxon>
        <taxon>Unionidae</taxon>
        <taxon>Unioninae</taxon>
        <taxon>Sinanodonta</taxon>
    </lineage>
</organism>
<dbReference type="PANTHER" id="PTHR24394:SF29">
    <property type="entry name" value="MYONEURIN"/>
    <property type="match status" value="1"/>
</dbReference>
<keyword evidence="3" id="KW-0677">Repeat</keyword>